<keyword evidence="4" id="KW-1133">Transmembrane helix</keyword>
<evidence type="ECO:0000313" key="7">
    <source>
        <dbReference type="Proteomes" id="UP000254620"/>
    </source>
</evidence>
<dbReference type="Proteomes" id="UP000254620">
    <property type="component" value="Unassembled WGS sequence"/>
</dbReference>
<evidence type="ECO:0000256" key="5">
    <source>
        <dbReference type="ARBA" id="ARBA00023136"/>
    </source>
</evidence>
<dbReference type="RefSeq" id="WP_046098115.1">
    <property type="nucleotide sequence ID" value="NZ_LAEN01000027.1"/>
</dbReference>
<protein>
    <submittedName>
        <fullName evidence="6">Threonine efflux protein</fullName>
    </submittedName>
</protein>
<dbReference type="PANTHER" id="PTHR30086">
    <property type="entry name" value="ARGININE EXPORTER PROTEIN ARGO"/>
    <property type="match status" value="1"/>
</dbReference>
<dbReference type="Pfam" id="PF01810">
    <property type="entry name" value="LysE"/>
    <property type="match status" value="1"/>
</dbReference>
<accession>A0A0F5F0S4</accession>
<organism evidence="6 7">
    <name type="scientific">Avibacterium paragallinarum</name>
    <name type="common">Haemophilus gallinarum</name>
    <dbReference type="NCBI Taxonomy" id="728"/>
    <lineage>
        <taxon>Bacteria</taxon>
        <taxon>Pseudomonadati</taxon>
        <taxon>Pseudomonadota</taxon>
        <taxon>Gammaproteobacteria</taxon>
        <taxon>Pasteurellales</taxon>
        <taxon>Pasteurellaceae</taxon>
        <taxon>Avibacterium</taxon>
    </lineage>
</organism>
<dbReference type="OrthoDB" id="581870at2"/>
<comment type="subcellular location">
    <subcellularLocation>
        <location evidence="1">Cell membrane</location>
        <topology evidence="1">Multi-pass membrane protein</topology>
    </subcellularLocation>
</comment>
<evidence type="ECO:0000256" key="2">
    <source>
        <dbReference type="ARBA" id="ARBA00022475"/>
    </source>
</evidence>
<sequence>MWTVLLVNLAGLLSPGPDFFYVSRKAVSDTHRNAVAGAFGIALGILFWSAVVIFGLAMLNRTNHLAQYIIMCLGGSYLAYSGIKMLRVTQNAQLTDPSKHKAKPTSIFREIMKGLLINLSNGKAIVFFSSVLSGLMANISGNTEIVLVIVLLALETFLYFTLIAFFFSRKMVREFYNRYNRYIDNLAGIVFVFFGGELIYLGLSTMIYPTV</sequence>
<dbReference type="AlphaFoldDB" id="A0A0F5F0S4"/>
<name>A0A0F5F0S4_AVIPA</name>
<keyword evidence="5" id="KW-0472">Membrane</keyword>
<keyword evidence="2" id="KW-1003">Cell membrane</keyword>
<evidence type="ECO:0000256" key="3">
    <source>
        <dbReference type="ARBA" id="ARBA00022692"/>
    </source>
</evidence>
<dbReference type="PANTHER" id="PTHR30086:SF19">
    <property type="entry name" value="THREONINE EFFLUX PROTEIN"/>
    <property type="match status" value="1"/>
</dbReference>
<dbReference type="eggNOG" id="COG1280">
    <property type="taxonomic scope" value="Bacteria"/>
</dbReference>
<reference evidence="6 7" key="1">
    <citation type="submission" date="2018-06" db="EMBL/GenBank/DDBJ databases">
        <authorList>
            <consortium name="Pathogen Informatics"/>
            <person name="Doyle S."/>
        </authorList>
    </citation>
    <scope>NUCLEOTIDE SEQUENCE [LARGE SCALE GENOMIC DNA]</scope>
    <source>
        <strain evidence="6 7">NCTC10926</strain>
    </source>
</reference>
<evidence type="ECO:0000256" key="1">
    <source>
        <dbReference type="ARBA" id="ARBA00004651"/>
    </source>
</evidence>
<gene>
    <name evidence="6" type="primary">rhtC</name>
    <name evidence="6" type="ORF">NCTC10926_01078</name>
</gene>
<proteinExistence type="predicted"/>
<evidence type="ECO:0000256" key="4">
    <source>
        <dbReference type="ARBA" id="ARBA00022989"/>
    </source>
</evidence>
<evidence type="ECO:0000313" key="6">
    <source>
        <dbReference type="EMBL" id="SUU97681.1"/>
    </source>
</evidence>
<dbReference type="STRING" id="728.VY92_07020"/>
<dbReference type="GO" id="GO:0015171">
    <property type="term" value="F:amino acid transmembrane transporter activity"/>
    <property type="evidence" value="ECO:0007669"/>
    <property type="project" value="TreeGrafter"/>
</dbReference>
<dbReference type="EMBL" id="UFSW01000001">
    <property type="protein sequence ID" value="SUU97681.1"/>
    <property type="molecule type" value="Genomic_DNA"/>
</dbReference>
<dbReference type="GO" id="GO:0005886">
    <property type="term" value="C:plasma membrane"/>
    <property type="evidence" value="ECO:0007669"/>
    <property type="project" value="UniProtKB-SubCell"/>
</dbReference>
<dbReference type="InterPro" id="IPR001123">
    <property type="entry name" value="LeuE-type"/>
</dbReference>
<keyword evidence="3" id="KW-0812">Transmembrane</keyword>